<feature type="domain" description="Oxidoreductase DRL-like catalytic" evidence="3">
    <location>
        <begin position="156"/>
        <end position="339"/>
    </location>
</feature>
<evidence type="ECO:0000259" key="2">
    <source>
        <dbReference type="Pfam" id="PF08666"/>
    </source>
</evidence>
<dbReference type="InterPro" id="IPR005106">
    <property type="entry name" value="Asp/hSer_DH_NAD-bd"/>
</dbReference>
<dbReference type="InterPro" id="IPR013974">
    <property type="entry name" value="SAF"/>
</dbReference>
<proteinExistence type="predicted"/>
<dbReference type="InterPro" id="IPR036291">
    <property type="entry name" value="NAD(P)-bd_dom_sf"/>
</dbReference>
<dbReference type="Pfam" id="PF03447">
    <property type="entry name" value="NAD_binding_3"/>
    <property type="match status" value="1"/>
</dbReference>
<dbReference type="GO" id="GO:0050661">
    <property type="term" value="F:NADP binding"/>
    <property type="evidence" value="ECO:0007669"/>
    <property type="project" value="InterPro"/>
</dbReference>
<organism evidence="4">
    <name type="scientific">uncultured Chloroflexi bacterium HF0500_03M05</name>
    <dbReference type="NCBI Taxonomy" id="710737"/>
    <lineage>
        <taxon>Bacteria</taxon>
        <taxon>Bacillati</taxon>
        <taxon>Chloroflexota</taxon>
        <taxon>environmental samples</taxon>
    </lineage>
</organism>
<name>E0XY75_9CHLR</name>
<dbReference type="GO" id="GO:0016491">
    <property type="term" value="F:oxidoreductase activity"/>
    <property type="evidence" value="ECO:0007669"/>
    <property type="project" value="InterPro"/>
</dbReference>
<dbReference type="PANTHER" id="PTHR37850:SF2">
    <property type="entry name" value="SAF DOMAIN PROTEIN"/>
    <property type="match status" value="1"/>
</dbReference>
<accession>E0XY75</accession>
<reference evidence="4" key="1">
    <citation type="journal article" date="2011" name="Environ. Microbiol.">
        <title>Time-series analyses of Monterey Bay coastal microbial picoplankton using a 'genome proxy' microarray.</title>
        <authorList>
            <person name="Rich V.I."/>
            <person name="Pham V.D."/>
            <person name="Eppley J."/>
            <person name="Shi Y."/>
            <person name="DeLong E.F."/>
        </authorList>
    </citation>
    <scope>NUCLEOTIDE SEQUENCE</scope>
</reference>
<protein>
    <submittedName>
        <fullName evidence="4">Predicted homoserine dehydrogenase</fullName>
    </submittedName>
</protein>
<dbReference type="EMBL" id="GU474918">
    <property type="protein sequence ID" value="ADI19366.1"/>
    <property type="molecule type" value="Genomic_DNA"/>
</dbReference>
<sequence length="445" mass="48342">MRDRLMALDETEQPIRVAIIGCGRFGSMMMTQIMRAPGMNVAIVCDLNLQRVIDTFRSNDHDLEGLTVTNRVSEANDGIRRQEPVLTEDVDVAIHSDVDVVVEATGNPNAGAIHASAAIAARKHIVMVNVETDVLVGPVLKHMADKAGVVYSLAYGDQPAVIDELYDWATCLGFEVIAAGKGTKYLPEYRRGTPDQALRRYGYTPEEVGGEDLNPQMYNSFLDGTKSAVEMCAVANMTGLVPDVPGMHFPPASVNDLPALLIPAKEGGILSKNGVVEVVSCIRRDGVDIPNSLRWGVFVVLTTDSLYLRNCLREYGVAMDPSGRYGVMYRPYHLVGMEAPISIARIFLHKEPTGAPKARVGEVVAVAKHFLKPGDVLDGEGGCTVYGSLVEAVQASSQELVPIGLCSGARVVRPINADQMLSYQDVEMLEGMFVRNLRESYESTD</sequence>
<dbReference type="CDD" id="cd11616">
    <property type="entry name" value="SAF_DH_OX_like"/>
    <property type="match status" value="1"/>
</dbReference>
<dbReference type="AlphaFoldDB" id="E0XY75"/>
<evidence type="ECO:0000259" key="3">
    <source>
        <dbReference type="Pfam" id="PF21135"/>
    </source>
</evidence>
<feature type="domain" description="SAF" evidence="2">
    <location>
        <begin position="364"/>
        <end position="427"/>
    </location>
</feature>
<evidence type="ECO:0000259" key="1">
    <source>
        <dbReference type="Pfam" id="PF03447"/>
    </source>
</evidence>
<dbReference type="Gene3D" id="3.40.50.720">
    <property type="entry name" value="NAD(P)-binding Rossmann-like Domain"/>
    <property type="match status" value="1"/>
</dbReference>
<dbReference type="SUPFAM" id="SSF51735">
    <property type="entry name" value="NAD(P)-binding Rossmann-fold domains"/>
    <property type="match status" value="1"/>
</dbReference>
<dbReference type="Pfam" id="PF21135">
    <property type="entry name" value="DRL_cat"/>
    <property type="match status" value="1"/>
</dbReference>
<feature type="domain" description="Aspartate/homoserine dehydrogenase NAD-binding" evidence="1">
    <location>
        <begin position="21"/>
        <end position="131"/>
    </location>
</feature>
<dbReference type="Pfam" id="PF08666">
    <property type="entry name" value="SAF"/>
    <property type="match status" value="1"/>
</dbReference>
<dbReference type="InterPro" id="IPR048423">
    <property type="entry name" value="DRL_cat"/>
</dbReference>
<evidence type="ECO:0000313" key="4">
    <source>
        <dbReference type="EMBL" id="ADI19366.1"/>
    </source>
</evidence>
<dbReference type="PANTHER" id="PTHR37850">
    <property type="entry name" value="STRU PROTEIN"/>
    <property type="match status" value="1"/>
</dbReference>